<evidence type="ECO:0000256" key="1">
    <source>
        <dbReference type="SAM" id="MobiDB-lite"/>
    </source>
</evidence>
<comment type="caution">
    <text evidence="2">The sequence shown here is derived from an EMBL/GenBank/DDBJ whole genome shotgun (WGS) entry which is preliminary data.</text>
</comment>
<organism evidence="2 3">
    <name type="scientific">Polyplax serrata</name>
    <name type="common">Common mouse louse</name>
    <dbReference type="NCBI Taxonomy" id="468196"/>
    <lineage>
        <taxon>Eukaryota</taxon>
        <taxon>Metazoa</taxon>
        <taxon>Ecdysozoa</taxon>
        <taxon>Arthropoda</taxon>
        <taxon>Hexapoda</taxon>
        <taxon>Insecta</taxon>
        <taxon>Pterygota</taxon>
        <taxon>Neoptera</taxon>
        <taxon>Paraneoptera</taxon>
        <taxon>Psocodea</taxon>
        <taxon>Troctomorpha</taxon>
        <taxon>Phthiraptera</taxon>
        <taxon>Anoplura</taxon>
        <taxon>Polyplacidae</taxon>
        <taxon>Polyplax</taxon>
    </lineage>
</organism>
<dbReference type="AlphaFoldDB" id="A0AAN8PF73"/>
<dbReference type="EMBL" id="JAWJWE010000037">
    <property type="protein sequence ID" value="KAK6626294.1"/>
    <property type="molecule type" value="Genomic_DNA"/>
</dbReference>
<name>A0AAN8PF73_POLSC</name>
<evidence type="ECO:0000313" key="3">
    <source>
        <dbReference type="Proteomes" id="UP001372834"/>
    </source>
</evidence>
<accession>A0AAN8PF73</accession>
<dbReference type="Proteomes" id="UP001372834">
    <property type="component" value="Unassembled WGS sequence"/>
</dbReference>
<protein>
    <submittedName>
        <fullName evidence="2">Uncharacterized protein</fullName>
    </submittedName>
</protein>
<evidence type="ECO:0000313" key="2">
    <source>
        <dbReference type="EMBL" id="KAK6626294.1"/>
    </source>
</evidence>
<gene>
    <name evidence="2" type="ORF">RUM43_006601</name>
</gene>
<feature type="compositionally biased region" description="Basic and acidic residues" evidence="1">
    <location>
        <begin position="67"/>
        <end position="96"/>
    </location>
</feature>
<reference evidence="2 3" key="1">
    <citation type="submission" date="2023-10" db="EMBL/GenBank/DDBJ databases">
        <title>Genomes of two closely related lineages of the louse Polyplax serrata with different host specificities.</title>
        <authorList>
            <person name="Martinu J."/>
            <person name="Tarabai H."/>
            <person name="Stefka J."/>
            <person name="Hypsa V."/>
        </authorList>
    </citation>
    <scope>NUCLEOTIDE SEQUENCE [LARGE SCALE GENOMIC DNA]</scope>
    <source>
        <strain evidence="2">HR10_N</strain>
    </source>
</reference>
<feature type="compositionally biased region" description="Basic residues" evidence="1">
    <location>
        <begin position="37"/>
        <end position="53"/>
    </location>
</feature>
<proteinExistence type="predicted"/>
<sequence length="164" mass="18825">MAKRVNKGKIGKWKENVEVRVEDFDWTRKLPDKVISPKKRATKPVVMKGKKRLEKSSEAQMKNSGLKKYDKKEGIRNGSVLRERERERDLCEERKGKTSSNAKEVKKVKKTKIVRETIVCGKEKTESQIAKALPVKIPTAHERTKLGNNLEDLPKSAKLFKQGK</sequence>
<feature type="region of interest" description="Disordered" evidence="1">
    <location>
        <begin position="37"/>
        <end position="108"/>
    </location>
</feature>